<evidence type="ECO:0000256" key="1">
    <source>
        <dbReference type="ARBA" id="ARBA00038376"/>
    </source>
</evidence>
<evidence type="ECO:0000313" key="3">
    <source>
        <dbReference type="EMBL" id="KAK5066384.1"/>
    </source>
</evidence>
<accession>A0ABR0JK67</accession>
<dbReference type="EMBL" id="JAVRRF010000004">
    <property type="protein sequence ID" value="KAK5066384.1"/>
    <property type="molecule type" value="Genomic_DNA"/>
</dbReference>
<evidence type="ECO:0000259" key="2">
    <source>
        <dbReference type="Pfam" id="PF13460"/>
    </source>
</evidence>
<dbReference type="InterPro" id="IPR036291">
    <property type="entry name" value="NAD(P)-bd_dom_sf"/>
</dbReference>
<sequence length="272" mass="30032">MNVRNDTLATSVCKIELVVEIQPSQDMDRQHILLLGATGASGLAFLDAYSESAQKPKLTLYIRPRSTSKLPQWATNKSGIRIVEGNLDDEQALRTALSASQDQSFPAVTTIISFLGAYLSLQAVFTRDQSHPIADTFQRAILPAMKDCKVSRILVLSTPTAFSLPDEQKKMSWKWWFYTMIPLLLAPQGNAEMKGIAEAVVKAGAADDKLDWTVFRVPHLTDDNPHAKVIAGSLDRPFEGGTDLSRGSLVRWVLGEVEEKNWVRRAPLLGNA</sequence>
<comment type="similarity">
    <text evidence="1">Belongs to the avfA family.</text>
</comment>
<dbReference type="PANTHER" id="PTHR43355">
    <property type="entry name" value="FLAVIN REDUCTASE (NADPH)"/>
    <property type="match status" value="1"/>
</dbReference>
<name>A0ABR0JK67_9EURO</name>
<gene>
    <name evidence="3" type="ORF">LTR69_002903</name>
</gene>
<dbReference type="InterPro" id="IPR051606">
    <property type="entry name" value="Polyketide_Oxido-like"/>
</dbReference>
<protein>
    <recommendedName>
        <fullName evidence="2">NAD(P)-binding domain-containing protein</fullName>
    </recommendedName>
</protein>
<comment type="caution">
    <text evidence="3">The sequence shown here is derived from an EMBL/GenBank/DDBJ whole genome shotgun (WGS) entry which is preliminary data.</text>
</comment>
<dbReference type="Gene3D" id="3.40.50.720">
    <property type="entry name" value="NAD(P)-binding Rossmann-like Domain"/>
    <property type="match status" value="1"/>
</dbReference>
<keyword evidence="4" id="KW-1185">Reference proteome</keyword>
<feature type="domain" description="NAD(P)-binding" evidence="2">
    <location>
        <begin position="36"/>
        <end position="255"/>
    </location>
</feature>
<organism evidence="3 4">
    <name type="scientific">Exophiala sideris</name>
    <dbReference type="NCBI Taxonomy" id="1016849"/>
    <lineage>
        <taxon>Eukaryota</taxon>
        <taxon>Fungi</taxon>
        <taxon>Dikarya</taxon>
        <taxon>Ascomycota</taxon>
        <taxon>Pezizomycotina</taxon>
        <taxon>Eurotiomycetes</taxon>
        <taxon>Chaetothyriomycetidae</taxon>
        <taxon>Chaetothyriales</taxon>
        <taxon>Herpotrichiellaceae</taxon>
        <taxon>Exophiala</taxon>
    </lineage>
</organism>
<dbReference type="Proteomes" id="UP001345691">
    <property type="component" value="Unassembled WGS sequence"/>
</dbReference>
<evidence type="ECO:0000313" key="4">
    <source>
        <dbReference type="Proteomes" id="UP001345691"/>
    </source>
</evidence>
<reference evidence="3 4" key="1">
    <citation type="submission" date="2023-08" db="EMBL/GenBank/DDBJ databases">
        <title>Black Yeasts Isolated from many extreme environments.</title>
        <authorList>
            <person name="Coleine C."/>
            <person name="Stajich J.E."/>
            <person name="Selbmann L."/>
        </authorList>
    </citation>
    <scope>NUCLEOTIDE SEQUENCE [LARGE SCALE GENOMIC DNA]</scope>
    <source>
        <strain evidence="3 4">CCFEE 6328</strain>
    </source>
</reference>
<dbReference type="SUPFAM" id="SSF51735">
    <property type="entry name" value="NAD(P)-binding Rossmann-fold domains"/>
    <property type="match status" value="1"/>
</dbReference>
<dbReference type="Pfam" id="PF13460">
    <property type="entry name" value="NAD_binding_10"/>
    <property type="match status" value="1"/>
</dbReference>
<dbReference type="InterPro" id="IPR016040">
    <property type="entry name" value="NAD(P)-bd_dom"/>
</dbReference>
<proteinExistence type="inferred from homology"/>
<dbReference type="PANTHER" id="PTHR43355:SF2">
    <property type="entry name" value="FLAVIN REDUCTASE (NADPH)"/>
    <property type="match status" value="1"/>
</dbReference>